<evidence type="ECO:0000313" key="1">
    <source>
        <dbReference type="EMBL" id="KAF4617813.1"/>
    </source>
</evidence>
<dbReference type="Proteomes" id="UP000521872">
    <property type="component" value="Unassembled WGS sequence"/>
</dbReference>
<dbReference type="PANTHER" id="PTHR42815:SF2">
    <property type="entry name" value="FAD-BINDING, PUTATIVE (AFU_ORTHOLOGUE AFUA_6G07600)-RELATED"/>
    <property type="match status" value="1"/>
</dbReference>
<protein>
    <submittedName>
        <fullName evidence="1">Uncharacterized protein</fullName>
    </submittedName>
</protein>
<accession>A0A8H4QV82</accession>
<sequence length="126" mass="14046">MPNEEAKFYSSKVHCLPMCTLDKEGRPWVSILAGEEGRIGYIHYPARDTLHVGATLWEGDAFIGYFEDAEDGQRSPLLPSVGIEVSMRTKNKFAGRIEEAQLQGKSLKLTLEATQAISNCPEYIII</sequence>
<gene>
    <name evidence="1" type="ORF">D9613_006397</name>
</gene>
<proteinExistence type="predicted"/>
<evidence type="ECO:0000313" key="2">
    <source>
        <dbReference type="Proteomes" id="UP000521872"/>
    </source>
</evidence>
<keyword evidence="2" id="KW-1185">Reference proteome</keyword>
<dbReference type="AlphaFoldDB" id="A0A8H4QV82"/>
<dbReference type="EMBL" id="JAACJL010000030">
    <property type="protein sequence ID" value="KAF4617813.1"/>
    <property type="molecule type" value="Genomic_DNA"/>
</dbReference>
<organism evidence="1 2">
    <name type="scientific">Agrocybe pediades</name>
    <dbReference type="NCBI Taxonomy" id="84607"/>
    <lineage>
        <taxon>Eukaryota</taxon>
        <taxon>Fungi</taxon>
        <taxon>Dikarya</taxon>
        <taxon>Basidiomycota</taxon>
        <taxon>Agaricomycotina</taxon>
        <taxon>Agaricomycetes</taxon>
        <taxon>Agaricomycetidae</taxon>
        <taxon>Agaricales</taxon>
        <taxon>Agaricineae</taxon>
        <taxon>Strophariaceae</taxon>
        <taxon>Agrocybe</taxon>
    </lineage>
</organism>
<comment type="caution">
    <text evidence="1">The sequence shown here is derived from an EMBL/GenBank/DDBJ whole genome shotgun (WGS) entry which is preliminary data.</text>
</comment>
<name>A0A8H4QV82_9AGAR</name>
<dbReference type="PANTHER" id="PTHR42815">
    <property type="entry name" value="FAD-BINDING, PUTATIVE (AFU_ORTHOLOGUE AFUA_6G07600)-RELATED"/>
    <property type="match status" value="1"/>
</dbReference>
<reference evidence="1 2" key="1">
    <citation type="submission" date="2019-12" db="EMBL/GenBank/DDBJ databases">
        <authorList>
            <person name="Floudas D."/>
            <person name="Bentzer J."/>
            <person name="Ahren D."/>
            <person name="Johansson T."/>
            <person name="Persson P."/>
            <person name="Tunlid A."/>
        </authorList>
    </citation>
    <scope>NUCLEOTIDE SEQUENCE [LARGE SCALE GENOMIC DNA]</scope>
    <source>
        <strain evidence="1 2">CBS 102.39</strain>
    </source>
</reference>